<accession>A0A450Y0S6</accession>
<dbReference type="EMBL" id="CAADFQ010000101">
    <property type="protein sequence ID" value="VFK35119.1"/>
    <property type="molecule type" value="Genomic_DNA"/>
</dbReference>
<dbReference type="AlphaFoldDB" id="A0A450Y0S6"/>
<evidence type="ECO:0000256" key="1">
    <source>
        <dbReference type="SAM" id="MobiDB-lite"/>
    </source>
</evidence>
<feature type="region of interest" description="Disordered" evidence="1">
    <location>
        <begin position="1"/>
        <end position="26"/>
    </location>
</feature>
<evidence type="ECO:0000313" key="2">
    <source>
        <dbReference type="EMBL" id="VFK35119.1"/>
    </source>
</evidence>
<proteinExistence type="predicted"/>
<gene>
    <name evidence="2" type="ORF">BECKMB1821I_GA0114274_11016</name>
</gene>
<organism evidence="2">
    <name type="scientific">Candidatus Kentrum sp. MB</name>
    <dbReference type="NCBI Taxonomy" id="2138164"/>
    <lineage>
        <taxon>Bacteria</taxon>
        <taxon>Pseudomonadati</taxon>
        <taxon>Pseudomonadota</taxon>
        <taxon>Gammaproteobacteria</taxon>
        <taxon>Candidatus Kentrum</taxon>
    </lineage>
</organism>
<protein>
    <submittedName>
        <fullName evidence="2">Uncharacterized protein</fullName>
    </submittedName>
</protein>
<reference evidence="2" key="1">
    <citation type="submission" date="2019-02" db="EMBL/GenBank/DDBJ databases">
        <authorList>
            <person name="Gruber-Vodicka R. H."/>
            <person name="Seah K. B. B."/>
        </authorList>
    </citation>
    <scope>NUCLEOTIDE SEQUENCE</scope>
    <source>
        <strain evidence="2">BECK_BZ199</strain>
    </source>
</reference>
<sequence>MSVKLDAILPQPDATESQPNHQPRDQRRIDVTIELFGSGFSGWSSL</sequence>
<name>A0A450Y0S6_9GAMM</name>